<evidence type="ECO:0000313" key="3">
    <source>
        <dbReference type="Proteomes" id="UP001430356"/>
    </source>
</evidence>
<dbReference type="EMBL" id="JAECZO010000041">
    <property type="protein sequence ID" value="KAK7194730.1"/>
    <property type="molecule type" value="Genomic_DNA"/>
</dbReference>
<comment type="caution">
    <text evidence="2">The sequence shown here is derived from an EMBL/GenBank/DDBJ whole genome shotgun (WGS) entry which is preliminary data.</text>
</comment>
<reference evidence="2 3" key="1">
    <citation type="journal article" date="2021" name="MBio">
        <title>A New Model Trypanosomatid, Novymonas esmeraldas: Genomic Perception of Its 'Candidatus Pandoraea novymonadis' Endosymbiont.</title>
        <authorList>
            <person name="Zakharova A."/>
            <person name="Saura A."/>
            <person name="Butenko A."/>
            <person name="Podesvova L."/>
            <person name="Warmusova S."/>
            <person name="Kostygov A.Y."/>
            <person name="Nenarokova A."/>
            <person name="Lukes J."/>
            <person name="Opperdoes F.R."/>
            <person name="Yurchenko V."/>
        </authorList>
    </citation>
    <scope>NUCLEOTIDE SEQUENCE [LARGE SCALE GENOMIC DNA]</scope>
    <source>
        <strain evidence="2 3">E262AT.01</strain>
    </source>
</reference>
<evidence type="ECO:0000313" key="2">
    <source>
        <dbReference type="EMBL" id="KAK7194730.1"/>
    </source>
</evidence>
<sequence length="826" mass="89607">MGRAAAPATAPMRRPGLPHSRLRLACLSCGSALGTAAPCAPCAALVDSRRCRHQEADGHHDARTRASAGAARLRRALWVRMHPVERWTSLVDLGRRGAYLLERPLLPPPSSTSAVAAADSASEVLLGSADSNVRFTSESTAAHGQLCQSLPYAARLHLCLSLLLWVRCLRDVQDTLARVRLPFAKVRRPARYAVADVFPTRLSEYWVDVHTTVHTKMCHALNSTAEQIPAPHAWDAETSDTVEDAATESTVTLDGGRVLHGRHHSRRSGAALLRQVQGVTPRASADDDAAARLVGAGSPGGRQRRRRLSLRQHTALQPSTLTAASPVPVTSPARRMSPEFASDASRRLPPVQLEKEPREDDAYHGNDSRGEGCPLRQDGTSSPTPVFIHVPPPTRSTDTGDVAPAEAEELVRYCVMAHAALLTNLFVEGRVVDFSSNSSLVVAYVRWLLEELVLGQFVSVSLVADAEVAAYRPYYPPWCWRSVMVLMPPRHQRGYTSAQLRDWAVRVAQSAPCAVLVEGGADTAYVGLLMEEVRRLQRTTGDESARVVQWVPVRAATITEETALRRESRLSAEVGDAAAAASAPPFVPQRRGAEAAPSLLAACLARVAAASPSASAARDVARHGAFASAVEEALANRFYTCELLYSPTESYLSPYRFERWVLEQLPSCVRVVGVNTSPLDVLYYFPHGVFLSQKVGNAFRYRAVERTLVAKDLVPTAGSHPLRYAALQLRRLSRRWRRRGADVTSGLHAEFSQTDRTALHRATASPPPPPHASLRDGMSGAAHCTTAASATETASQALVRERAVEYLADPSKGTLLGLAAARFFRV</sequence>
<dbReference type="AlphaFoldDB" id="A0AAW0ELW5"/>
<dbReference type="Proteomes" id="UP001430356">
    <property type="component" value="Unassembled WGS sequence"/>
</dbReference>
<feature type="region of interest" description="Disordered" evidence="1">
    <location>
        <begin position="275"/>
        <end position="384"/>
    </location>
</feature>
<evidence type="ECO:0000256" key="1">
    <source>
        <dbReference type="SAM" id="MobiDB-lite"/>
    </source>
</evidence>
<feature type="region of interest" description="Disordered" evidence="1">
    <location>
        <begin position="760"/>
        <end position="781"/>
    </location>
</feature>
<organism evidence="2 3">
    <name type="scientific">Novymonas esmeraldas</name>
    <dbReference type="NCBI Taxonomy" id="1808958"/>
    <lineage>
        <taxon>Eukaryota</taxon>
        <taxon>Discoba</taxon>
        <taxon>Euglenozoa</taxon>
        <taxon>Kinetoplastea</taxon>
        <taxon>Metakinetoplastina</taxon>
        <taxon>Trypanosomatida</taxon>
        <taxon>Trypanosomatidae</taxon>
        <taxon>Novymonas</taxon>
    </lineage>
</organism>
<proteinExistence type="predicted"/>
<gene>
    <name evidence="2" type="ORF">NESM_000392800</name>
</gene>
<protein>
    <submittedName>
        <fullName evidence="2">Uncharacterized protein</fullName>
    </submittedName>
</protein>
<feature type="compositionally biased region" description="Polar residues" evidence="1">
    <location>
        <begin position="314"/>
        <end position="323"/>
    </location>
</feature>
<feature type="compositionally biased region" description="Basic and acidic residues" evidence="1">
    <location>
        <begin position="353"/>
        <end position="370"/>
    </location>
</feature>
<accession>A0AAW0ELW5</accession>
<keyword evidence="3" id="KW-1185">Reference proteome</keyword>
<name>A0AAW0ELW5_9TRYP</name>